<evidence type="ECO:0008006" key="6">
    <source>
        <dbReference type="Google" id="ProtNLM"/>
    </source>
</evidence>
<dbReference type="InterPro" id="IPR038770">
    <property type="entry name" value="Na+/solute_symporter_sf"/>
</dbReference>
<feature type="transmembrane region" description="Helical" evidence="1">
    <location>
        <begin position="137"/>
        <end position="159"/>
    </location>
</feature>
<dbReference type="EMBL" id="LSCQ01000040">
    <property type="protein sequence ID" value="KXB36590.1"/>
    <property type="molecule type" value="Genomic_DNA"/>
</dbReference>
<sequence>MSLLTTILILIGKIANLTMPIFIFLMVFNAALIETPQSLLFTAKQNWKYFVRMIIVNNCFIPALFWLILSVLPMNPSYKLGILLYFFTAGGPFVLSLIDSSHLKTSLGTSGLIILLMATMLLFPFQLTFIAKGASITLQQIFIVLLKTAIIPLIAGLLMKQFLSFLTSTLFPFLKIAQKWTTNIVIYGMMVAYLPTIFEMVTNGALFALLLGSTFIGISFFIGYLFEIKNADDTAKFTAAFMAGQRNAGIALIVAASNLKDPALLSLVIIISSIGMIELKLFTKWVTRQINSNAS</sequence>
<feature type="transmembrane region" description="Helical" evidence="1">
    <location>
        <begin position="180"/>
        <end position="198"/>
    </location>
</feature>
<feature type="transmembrane region" description="Helical" evidence="1">
    <location>
        <begin position="204"/>
        <end position="226"/>
    </location>
</feature>
<feature type="transmembrane region" description="Helical" evidence="1">
    <location>
        <begin position="110"/>
        <end position="131"/>
    </location>
</feature>
<proteinExistence type="predicted"/>
<evidence type="ECO:0000313" key="2">
    <source>
        <dbReference type="EMBL" id="KXB36590.1"/>
    </source>
</evidence>
<reference evidence="2 4" key="1">
    <citation type="submission" date="2016-01" db="EMBL/GenBank/DDBJ databases">
        <authorList>
            <person name="Oliw E.H."/>
        </authorList>
    </citation>
    <scope>NUCLEOTIDE SEQUENCE [LARGE SCALE GENOMIC DNA]</scope>
    <source>
        <strain evidence="2 4">KA00635</strain>
    </source>
</reference>
<dbReference type="Proteomes" id="UP000234775">
    <property type="component" value="Unassembled WGS sequence"/>
</dbReference>
<dbReference type="Proteomes" id="UP000070422">
    <property type="component" value="Unassembled WGS sequence"/>
</dbReference>
<dbReference type="PATRIC" id="fig|87541.4.peg.761"/>
<name>A0A109RCE5_9LACT</name>
<dbReference type="OrthoDB" id="2164518at2"/>
<feature type="transmembrane region" description="Helical" evidence="1">
    <location>
        <begin position="78"/>
        <end position="98"/>
    </location>
</feature>
<keyword evidence="5" id="KW-1185">Reference proteome</keyword>
<dbReference type="Gene3D" id="1.20.1530.20">
    <property type="match status" value="1"/>
</dbReference>
<dbReference type="STRING" id="87541.AWM71_03495"/>
<keyword evidence="1" id="KW-0812">Transmembrane</keyword>
<evidence type="ECO:0000313" key="3">
    <source>
        <dbReference type="EMBL" id="PKY90818.1"/>
    </source>
</evidence>
<evidence type="ECO:0000313" key="5">
    <source>
        <dbReference type="Proteomes" id="UP000234775"/>
    </source>
</evidence>
<feature type="transmembrane region" description="Helical" evidence="1">
    <location>
        <begin position="263"/>
        <end position="282"/>
    </location>
</feature>
<accession>A0A109RCE5</accession>
<feature type="transmembrane region" description="Helical" evidence="1">
    <location>
        <begin position="6"/>
        <end position="28"/>
    </location>
</feature>
<dbReference type="EMBL" id="PKGZ01000009">
    <property type="protein sequence ID" value="PKY90818.1"/>
    <property type="molecule type" value="Genomic_DNA"/>
</dbReference>
<feature type="transmembrane region" description="Helical" evidence="1">
    <location>
        <begin position="49"/>
        <end position="72"/>
    </location>
</feature>
<gene>
    <name evidence="3" type="ORF">CYJ27_07905</name>
    <name evidence="2" type="ORF">HMPREF3187_00766</name>
</gene>
<reference evidence="3 5" key="2">
    <citation type="submission" date="2017-12" db="EMBL/GenBank/DDBJ databases">
        <title>Phylogenetic diversity of female urinary microbiome.</title>
        <authorList>
            <person name="Thomas-White K."/>
            <person name="Wolfe A.J."/>
        </authorList>
    </citation>
    <scope>NUCLEOTIDE SEQUENCE [LARGE SCALE GENOMIC DNA]</scope>
    <source>
        <strain evidence="3 5">UMB0844</strain>
    </source>
</reference>
<dbReference type="KEGG" id="acg:AWM71_03495"/>
<keyword evidence="1" id="KW-1133">Transmembrane helix</keyword>
<keyword evidence="1" id="KW-0472">Membrane</keyword>
<protein>
    <recommendedName>
        <fullName evidence="6">Sodium bile acid symporter family protein</fullName>
    </recommendedName>
</protein>
<dbReference type="RefSeq" id="WP_060776675.1">
    <property type="nucleotide sequence ID" value="NZ_CP014159.1"/>
</dbReference>
<evidence type="ECO:0000256" key="1">
    <source>
        <dbReference type="SAM" id="Phobius"/>
    </source>
</evidence>
<evidence type="ECO:0000313" key="4">
    <source>
        <dbReference type="Proteomes" id="UP000070422"/>
    </source>
</evidence>
<dbReference type="AlphaFoldDB" id="A0A109RCE5"/>
<comment type="caution">
    <text evidence="3">The sequence shown here is derived from an EMBL/GenBank/DDBJ whole genome shotgun (WGS) entry which is preliminary data.</text>
</comment>
<organism evidence="3 5">
    <name type="scientific">Aerococcus christensenii</name>
    <dbReference type="NCBI Taxonomy" id="87541"/>
    <lineage>
        <taxon>Bacteria</taxon>
        <taxon>Bacillati</taxon>
        <taxon>Bacillota</taxon>
        <taxon>Bacilli</taxon>
        <taxon>Lactobacillales</taxon>
        <taxon>Aerococcaceae</taxon>
        <taxon>Aerococcus</taxon>
    </lineage>
</organism>